<comment type="similarity">
    <text evidence="2">Belongs to the major facilitator superfamily. EmrB family.</text>
</comment>
<gene>
    <name evidence="10" type="ORF">C1I91_12865</name>
</gene>
<feature type="domain" description="Major facilitator superfamily (MFS) profile" evidence="9">
    <location>
        <begin position="12"/>
        <end position="505"/>
    </location>
</feature>
<dbReference type="InterPro" id="IPR011701">
    <property type="entry name" value="MFS"/>
</dbReference>
<keyword evidence="4" id="KW-1003">Cell membrane</keyword>
<dbReference type="EMBL" id="CP025746">
    <property type="protein sequence ID" value="QAA32459.1"/>
    <property type="molecule type" value="Genomic_DNA"/>
</dbReference>
<feature type="transmembrane region" description="Helical" evidence="8">
    <location>
        <begin position="228"/>
        <end position="246"/>
    </location>
</feature>
<reference evidence="10 11" key="1">
    <citation type="submission" date="2018-01" db="EMBL/GenBank/DDBJ databases">
        <title>Genome Sequencing and Assembly of Anaerobacter polyendosporus strain CT4.</title>
        <authorList>
            <person name="Tachaapaikoon C."/>
            <person name="Sutheeworapong S."/>
            <person name="Jenjaroenpun P."/>
            <person name="Wongsurawat T."/>
            <person name="Nookeaw I."/>
            <person name="Cheawchanlertfa P."/>
            <person name="Kosugi A."/>
            <person name="Cheevadhanarak S."/>
            <person name="Ratanakhanokchai K."/>
        </authorList>
    </citation>
    <scope>NUCLEOTIDE SEQUENCE [LARGE SCALE GENOMIC DNA]</scope>
    <source>
        <strain evidence="10 11">CT4</strain>
    </source>
</reference>
<dbReference type="KEGG" id="cmah:C1I91_12865"/>
<keyword evidence="3" id="KW-0813">Transport</keyword>
<feature type="transmembrane region" description="Helical" evidence="8">
    <location>
        <begin position="164"/>
        <end position="185"/>
    </location>
</feature>
<dbReference type="Proteomes" id="UP000286268">
    <property type="component" value="Chromosome"/>
</dbReference>
<evidence type="ECO:0000256" key="8">
    <source>
        <dbReference type="SAM" id="Phobius"/>
    </source>
</evidence>
<feature type="transmembrane region" description="Helical" evidence="8">
    <location>
        <begin position="482"/>
        <end position="500"/>
    </location>
</feature>
<evidence type="ECO:0000256" key="7">
    <source>
        <dbReference type="ARBA" id="ARBA00023136"/>
    </source>
</evidence>
<evidence type="ECO:0000313" key="11">
    <source>
        <dbReference type="Proteomes" id="UP000286268"/>
    </source>
</evidence>
<sequence length="519" mass="55962">MDKHDERYMWLCLAVIVVGTFMAILDSSIVNVAIPKMMTIFGAAESQIEWVLTGYMLTMSIVIPLTGYLTDRFGGKNIYVFALIIFTIGSALCGLATSTNTMIAARVVQAIGGGMIMPVGMTMLFQNVPLEKRGLALGFWGIAAMAAPAIGPTLSGYIVQYMDWRLIFTINIPVGIIGVTLAVLLLKDSPKTIGKKFDIFGGITSALGLYTLLLALAKVSDKGWTSPYTITLLTVAFLSLTAFVFIELNHSDPLLDLRVTKNFPFTLSLIISTITTIAMYGAVFLMPIYMQNLRGYSAMQSGMMMLPQAIITGIMMPISGRLFDRYGAKWLTIIGLIVVSGCTYMLSRLTLDTPYNTVMLIMAVRGFGNGLAMMPMQTEGMNSVPPAMTARATALNSTVRQVAGSLGIAMLTTILQSREAFHNAIFSQSLNTSSPAFTKASALVQGLATTKGISPTAGKSLIFMQIYGSLIKSATVTAMNDTFIVATGISVFGVFIALFIRGKASKKVKLSEEQLSMEI</sequence>
<evidence type="ECO:0000256" key="1">
    <source>
        <dbReference type="ARBA" id="ARBA00004651"/>
    </source>
</evidence>
<keyword evidence="11" id="KW-1185">Reference proteome</keyword>
<dbReference type="NCBIfam" id="TIGR00711">
    <property type="entry name" value="efflux_EmrB"/>
    <property type="match status" value="1"/>
</dbReference>
<feature type="transmembrane region" description="Helical" evidence="8">
    <location>
        <begin position="50"/>
        <end position="70"/>
    </location>
</feature>
<dbReference type="RefSeq" id="WP_128213247.1">
    <property type="nucleotide sequence ID" value="NZ_CP025746.1"/>
</dbReference>
<feature type="transmembrane region" description="Helical" evidence="8">
    <location>
        <begin position="77"/>
        <end position="97"/>
    </location>
</feature>
<dbReference type="PANTHER" id="PTHR42718">
    <property type="entry name" value="MAJOR FACILITATOR SUPERFAMILY MULTIDRUG TRANSPORTER MFSC"/>
    <property type="match status" value="1"/>
</dbReference>
<accession>A0A3R5QTZ1</accession>
<dbReference type="PANTHER" id="PTHR42718:SF9">
    <property type="entry name" value="MAJOR FACILITATOR SUPERFAMILY MULTIDRUG TRANSPORTER MFSC"/>
    <property type="match status" value="1"/>
</dbReference>
<dbReference type="SUPFAM" id="SSF103473">
    <property type="entry name" value="MFS general substrate transporter"/>
    <property type="match status" value="1"/>
</dbReference>
<evidence type="ECO:0000256" key="4">
    <source>
        <dbReference type="ARBA" id="ARBA00022475"/>
    </source>
</evidence>
<proteinExistence type="inferred from homology"/>
<dbReference type="Gene3D" id="1.20.1720.10">
    <property type="entry name" value="Multidrug resistance protein D"/>
    <property type="match status" value="1"/>
</dbReference>
<dbReference type="GO" id="GO:0005886">
    <property type="term" value="C:plasma membrane"/>
    <property type="evidence" value="ECO:0007669"/>
    <property type="project" value="UniProtKB-SubCell"/>
</dbReference>
<name>A0A3R5QTZ1_9CLOT</name>
<feature type="transmembrane region" description="Helical" evidence="8">
    <location>
        <begin position="330"/>
        <end position="347"/>
    </location>
</feature>
<evidence type="ECO:0000256" key="3">
    <source>
        <dbReference type="ARBA" id="ARBA00022448"/>
    </source>
</evidence>
<comment type="subcellular location">
    <subcellularLocation>
        <location evidence="1">Cell membrane</location>
        <topology evidence="1">Multi-pass membrane protein</topology>
    </subcellularLocation>
</comment>
<evidence type="ECO:0000256" key="2">
    <source>
        <dbReference type="ARBA" id="ARBA00008537"/>
    </source>
</evidence>
<protein>
    <submittedName>
        <fullName evidence="10">MFS transporter</fullName>
    </submittedName>
</protein>
<dbReference type="PROSITE" id="PS50850">
    <property type="entry name" value="MFS"/>
    <property type="match status" value="1"/>
</dbReference>
<dbReference type="InterPro" id="IPR036259">
    <property type="entry name" value="MFS_trans_sf"/>
</dbReference>
<dbReference type="Pfam" id="PF07690">
    <property type="entry name" value="MFS_1"/>
    <property type="match status" value="1"/>
</dbReference>
<organism evidence="10 11">
    <name type="scientific">Clostridium manihotivorum</name>
    <dbReference type="NCBI Taxonomy" id="2320868"/>
    <lineage>
        <taxon>Bacteria</taxon>
        <taxon>Bacillati</taxon>
        <taxon>Bacillota</taxon>
        <taxon>Clostridia</taxon>
        <taxon>Eubacteriales</taxon>
        <taxon>Clostridiaceae</taxon>
        <taxon>Clostridium</taxon>
    </lineage>
</organism>
<keyword evidence="7 8" id="KW-0472">Membrane</keyword>
<feature type="transmembrane region" description="Helical" evidence="8">
    <location>
        <begin position="267"/>
        <end position="290"/>
    </location>
</feature>
<feature type="transmembrane region" description="Helical" evidence="8">
    <location>
        <begin position="296"/>
        <end position="318"/>
    </location>
</feature>
<keyword evidence="5 8" id="KW-0812">Transmembrane</keyword>
<dbReference type="Gene3D" id="1.20.1250.20">
    <property type="entry name" value="MFS general substrate transporter like domains"/>
    <property type="match status" value="1"/>
</dbReference>
<keyword evidence="6 8" id="KW-1133">Transmembrane helix</keyword>
<feature type="transmembrane region" description="Helical" evidence="8">
    <location>
        <begin position="137"/>
        <end position="158"/>
    </location>
</feature>
<evidence type="ECO:0000259" key="9">
    <source>
        <dbReference type="PROSITE" id="PS50850"/>
    </source>
</evidence>
<dbReference type="CDD" id="cd17503">
    <property type="entry name" value="MFS_LmrB_MDR_like"/>
    <property type="match status" value="1"/>
</dbReference>
<evidence type="ECO:0000256" key="5">
    <source>
        <dbReference type="ARBA" id="ARBA00022692"/>
    </source>
</evidence>
<feature type="transmembrane region" description="Helical" evidence="8">
    <location>
        <begin position="103"/>
        <end position="125"/>
    </location>
</feature>
<dbReference type="InterPro" id="IPR020846">
    <property type="entry name" value="MFS_dom"/>
</dbReference>
<dbReference type="OrthoDB" id="102502at2"/>
<feature type="transmembrane region" description="Helical" evidence="8">
    <location>
        <begin position="197"/>
        <end position="216"/>
    </location>
</feature>
<feature type="transmembrane region" description="Helical" evidence="8">
    <location>
        <begin position="7"/>
        <end position="30"/>
    </location>
</feature>
<dbReference type="GO" id="GO:0022857">
    <property type="term" value="F:transmembrane transporter activity"/>
    <property type="evidence" value="ECO:0007669"/>
    <property type="project" value="InterPro"/>
</dbReference>
<evidence type="ECO:0000256" key="6">
    <source>
        <dbReference type="ARBA" id="ARBA00022989"/>
    </source>
</evidence>
<evidence type="ECO:0000313" key="10">
    <source>
        <dbReference type="EMBL" id="QAA32459.1"/>
    </source>
</evidence>
<dbReference type="InterPro" id="IPR004638">
    <property type="entry name" value="EmrB-like"/>
</dbReference>
<dbReference type="AlphaFoldDB" id="A0A3R5QTZ1"/>